<keyword evidence="1" id="KW-0812">Transmembrane</keyword>
<keyword evidence="1" id="KW-0472">Membrane</keyword>
<dbReference type="EMBL" id="CABVHY010000021">
    <property type="protein sequence ID" value="VVO19214.1"/>
    <property type="molecule type" value="Genomic_DNA"/>
</dbReference>
<dbReference type="AlphaFoldDB" id="A0A5E7E2Q5"/>
<reference evidence="2 3" key="1">
    <citation type="submission" date="2019-09" db="EMBL/GenBank/DDBJ databases">
        <authorList>
            <person name="Chandra G."/>
            <person name="Truman W A."/>
        </authorList>
    </citation>
    <scope>NUCLEOTIDE SEQUENCE [LARGE SCALE GENOMIC DNA]</scope>
    <source>
        <strain evidence="2">PS723</strain>
    </source>
</reference>
<sequence>MKISNLKTLRLVLSGALLGIAAANAFFGVEASGELMAGVLGAGGAFVTMKLLAIA</sequence>
<name>A0A5E7E2Q5_PSEFL</name>
<organism evidence="2 3">
    <name type="scientific">Pseudomonas fluorescens</name>
    <dbReference type="NCBI Taxonomy" id="294"/>
    <lineage>
        <taxon>Bacteria</taxon>
        <taxon>Pseudomonadati</taxon>
        <taxon>Pseudomonadota</taxon>
        <taxon>Gammaproteobacteria</taxon>
        <taxon>Pseudomonadales</taxon>
        <taxon>Pseudomonadaceae</taxon>
        <taxon>Pseudomonas</taxon>
    </lineage>
</organism>
<protein>
    <submittedName>
        <fullName evidence="2">Uncharacterized protein</fullName>
    </submittedName>
</protein>
<evidence type="ECO:0000313" key="3">
    <source>
        <dbReference type="Proteomes" id="UP000379480"/>
    </source>
</evidence>
<dbReference type="Proteomes" id="UP000379480">
    <property type="component" value="Unassembled WGS sequence"/>
</dbReference>
<evidence type="ECO:0000256" key="1">
    <source>
        <dbReference type="SAM" id="Phobius"/>
    </source>
</evidence>
<accession>A0A5E7E2Q5</accession>
<dbReference type="RefSeq" id="WP_191636223.1">
    <property type="nucleotide sequence ID" value="NZ_CABVHY010000021.1"/>
</dbReference>
<evidence type="ECO:0000313" key="2">
    <source>
        <dbReference type="EMBL" id="VVO19214.1"/>
    </source>
</evidence>
<keyword evidence="1" id="KW-1133">Transmembrane helix</keyword>
<proteinExistence type="predicted"/>
<gene>
    <name evidence="2" type="ORF">PS723_04066</name>
</gene>
<feature type="transmembrane region" description="Helical" evidence="1">
    <location>
        <begin position="35"/>
        <end position="53"/>
    </location>
</feature>